<evidence type="ECO:0000313" key="3">
    <source>
        <dbReference type="Proteomes" id="UP000639643"/>
    </source>
</evidence>
<dbReference type="EMBL" id="WIGM01001252">
    <property type="protein sequence ID" value="KAF6802651.1"/>
    <property type="molecule type" value="Genomic_DNA"/>
</dbReference>
<dbReference type="AlphaFoldDB" id="A0A8H6MNT9"/>
<dbReference type="Pfam" id="PF21530">
    <property type="entry name" value="Pif1_2B_dom"/>
    <property type="match status" value="1"/>
</dbReference>
<feature type="domain" description="DNA helicase Pif1-like 2B" evidence="1">
    <location>
        <begin position="95"/>
        <end position="128"/>
    </location>
</feature>
<dbReference type="GO" id="GO:0004386">
    <property type="term" value="F:helicase activity"/>
    <property type="evidence" value="ECO:0007669"/>
    <property type="project" value="UniProtKB-KW"/>
</dbReference>
<keyword evidence="2" id="KW-0378">Hydrolase</keyword>
<dbReference type="InterPro" id="IPR027417">
    <property type="entry name" value="P-loop_NTPase"/>
</dbReference>
<keyword evidence="2" id="KW-0067">ATP-binding</keyword>
<keyword evidence="2" id="KW-0347">Helicase</keyword>
<evidence type="ECO:0000259" key="1">
    <source>
        <dbReference type="Pfam" id="PF21530"/>
    </source>
</evidence>
<dbReference type="InterPro" id="IPR051055">
    <property type="entry name" value="PIF1_helicase"/>
</dbReference>
<dbReference type="InterPro" id="IPR049163">
    <property type="entry name" value="Pif1-like_2B_dom"/>
</dbReference>
<proteinExistence type="predicted"/>
<sequence length="221" mass="25571">MCRIIPHIHLTQIHRQKDEMFVGMLQSIWMGYCDEEDLDVLLRERNVDDGVVLFATKDRVREHNDRELDMLHHRPQPYNCIDSGQSQGDEQRFEERLVLKETMPVVLLANLDVENGICNGSQGRIVGFEPLKPEEEPKEPEEKNYKRDKVAYGVAMHKYRQVNQFKKTRNLFPIVEFSNGDTRVIRPDCSVFNVETMLKLDPVVGNFMQKVAAKARADASG</sequence>
<gene>
    <name evidence="2" type="ORF">CMUS01_15297</name>
</gene>
<reference evidence="2" key="1">
    <citation type="journal article" date="2020" name="Phytopathology">
        <title>Genome Sequence Resources of Colletotrichum truncatum, C. plurivorum, C. musicola, and C. sojae: Four Species Pathogenic to Soybean (Glycine max).</title>
        <authorList>
            <person name="Rogerio F."/>
            <person name="Boufleur T.R."/>
            <person name="Ciampi-Guillardi M."/>
            <person name="Sukno S.A."/>
            <person name="Thon M.R."/>
            <person name="Massola Junior N.S."/>
            <person name="Baroncelli R."/>
        </authorList>
    </citation>
    <scope>NUCLEOTIDE SEQUENCE</scope>
    <source>
        <strain evidence="2">LFN0074</strain>
    </source>
</reference>
<dbReference type="PANTHER" id="PTHR47642">
    <property type="entry name" value="ATP-DEPENDENT DNA HELICASE"/>
    <property type="match status" value="1"/>
</dbReference>
<dbReference type="OrthoDB" id="432234at2759"/>
<name>A0A8H6MNT9_9PEZI</name>
<organism evidence="2 3">
    <name type="scientific">Colletotrichum musicola</name>
    <dbReference type="NCBI Taxonomy" id="2175873"/>
    <lineage>
        <taxon>Eukaryota</taxon>
        <taxon>Fungi</taxon>
        <taxon>Dikarya</taxon>
        <taxon>Ascomycota</taxon>
        <taxon>Pezizomycotina</taxon>
        <taxon>Sordariomycetes</taxon>
        <taxon>Hypocreomycetidae</taxon>
        <taxon>Glomerellales</taxon>
        <taxon>Glomerellaceae</taxon>
        <taxon>Colletotrichum</taxon>
        <taxon>Colletotrichum orchidearum species complex</taxon>
    </lineage>
</organism>
<dbReference type="Proteomes" id="UP000639643">
    <property type="component" value="Unassembled WGS sequence"/>
</dbReference>
<accession>A0A8H6MNT9</accession>
<dbReference type="SUPFAM" id="SSF52540">
    <property type="entry name" value="P-loop containing nucleoside triphosphate hydrolases"/>
    <property type="match status" value="1"/>
</dbReference>
<protein>
    <submittedName>
        <fullName evidence="2">ATP-dependent DNA helicase PIF1</fullName>
    </submittedName>
</protein>
<comment type="caution">
    <text evidence="2">The sequence shown here is derived from an EMBL/GenBank/DDBJ whole genome shotgun (WGS) entry which is preliminary data.</text>
</comment>
<evidence type="ECO:0000313" key="2">
    <source>
        <dbReference type="EMBL" id="KAF6802651.1"/>
    </source>
</evidence>
<keyword evidence="2" id="KW-0547">Nucleotide-binding</keyword>
<keyword evidence="3" id="KW-1185">Reference proteome</keyword>